<sequence length="162" mass="17943">MKNTLILTGIAAHLQQQLQQEFGQNTYFQTALGTVFALEPETGYGDALVDLVLRNQITEVYLVQDTSCPVLTHALNPSSGMETCAHNFLRQLAKDHSAEILQHPTLAGQKKCLAQLNLYRQAEQLRRLPGFSALLTQGKVALQVRVTDQAPVRATFDLQPQT</sequence>
<evidence type="ECO:0000313" key="1">
    <source>
        <dbReference type="EMBL" id="MBA9076752.1"/>
    </source>
</evidence>
<dbReference type="Proteomes" id="UP000563094">
    <property type="component" value="Unassembled WGS sequence"/>
</dbReference>
<proteinExistence type="predicted"/>
<comment type="caution">
    <text evidence="1">The sequence shown here is derived from an EMBL/GenBank/DDBJ whole genome shotgun (WGS) entry which is preliminary data.</text>
</comment>
<evidence type="ECO:0000313" key="2">
    <source>
        <dbReference type="Proteomes" id="UP000563094"/>
    </source>
</evidence>
<keyword evidence="2" id="KW-1185">Reference proteome</keyword>
<reference evidence="1 2" key="1">
    <citation type="submission" date="2020-08" db="EMBL/GenBank/DDBJ databases">
        <title>Genomic Encyclopedia of Type Strains, Phase IV (KMG-IV): sequencing the most valuable type-strain genomes for metagenomic binning, comparative biology and taxonomic classification.</title>
        <authorList>
            <person name="Goeker M."/>
        </authorList>
    </citation>
    <scope>NUCLEOTIDE SEQUENCE [LARGE SCALE GENOMIC DNA]</scope>
    <source>
        <strain evidence="1 2">DSM 29854</strain>
    </source>
</reference>
<gene>
    <name evidence="1" type="ORF">FHS90_001458</name>
</gene>
<dbReference type="EMBL" id="JACJIQ010000004">
    <property type="protein sequence ID" value="MBA9076752.1"/>
    <property type="molecule type" value="Genomic_DNA"/>
</dbReference>
<dbReference type="RefSeq" id="WP_182512494.1">
    <property type="nucleotide sequence ID" value="NZ_JACJIQ010000004.1"/>
</dbReference>
<dbReference type="AlphaFoldDB" id="A0A839GCW5"/>
<organism evidence="1 2">
    <name type="scientific">Rufibacter quisquiliarum</name>
    <dbReference type="NCBI Taxonomy" id="1549639"/>
    <lineage>
        <taxon>Bacteria</taxon>
        <taxon>Pseudomonadati</taxon>
        <taxon>Bacteroidota</taxon>
        <taxon>Cytophagia</taxon>
        <taxon>Cytophagales</taxon>
        <taxon>Hymenobacteraceae</taxon>
        <taxon>Rufibacter</taxon>
    </lineage>
</organism>
<accession>A0A839GCW5</accession>
<name>A0A839GCW5_9BACT</name>
<protein>
    <submittedName>
        <fullName evidence="1">Uncharacterized protein</fullName>
    </submittedName>
</protein>